<organism evidence="1 2">
    <name type="scientific">Striga asiatica</name>
    <name type="common">Asiatic witchweed</name>
    <name type="synonym">Buchnera asiatica</name>
    <dbReference type="NCBI Taxonomy" id="4170"/>
    <lineage>
        <taxon>Eukaryota</taxon>
        <taxon>Viridiplantae</taxon>
        <taxon>Streptophyta</taxon>
        <taxon>Embryophyta</taxon>
        <taxon>Tracheophyta</taxon>
        <taxon>Spermatophyta</taxon>
        <taxon>Magnoliopsida</taxon>
        <taxon>eudicotyledons</taxon>
        <taxon>Gunneridae</taxon>
        <taxon>Pentapetalae</taxon>
        <taxon>asterids</taxon>
        <taxon>lamiids</taxon>
        <taxon>Lamiales</taxon>
        <taxon>Orobanchaceae</taxon>
        <taxon>Buchnereae</taxon>
        <taxon>Striga</taxon>
    </lineage>
</organism>
<accession>A0A5A7PZV3</accession>
<dbReference type="EMBL" id="BKCP01005516">
    <property type="protein sequence ID" value="GER38413.1"/>
    <property type="molecule type" value="Genomic_DNA"/>
</dbReference>
<protein>
    <submittedName>
        <fullName evidence="1">PDI-like 5-1</fullName>
    </submittedName>
</protein>
<evidence type="ECO:0000313" key="1">
    <source>
        <dbReference type="EMBL" id="GER38413.1"/>
    </source>
</evidence>
<name>A0A5A7PZV3_STRAF</name>
<evidence type="ECO:0000313" key="2">
    <source>
        <dbReference type="Proteomes" id="UP000325081"/>
    </source>
</evidence>
<dbReference type="Proteomes" id="UP000325081">
    <property type="component" value="Unassembled WGS sequence"/>
</dbReference>
<reference evidence="2" key="1">
    <citation type="journal article" date="2019" name="Curr. Biol.">
        <title>Genome Sequence of Striga asiatica Provides Insight into the Evolution of Plant Parasitism.</title>
        <authorList>
            <person name="Yoshida S."/>
            <person name="Kim S."/>
            <person name="Wafula E.K."/>
            <person name="Tanskanen J."/>
            <person name="Kim Y.M."/>
            <person name="Honaas L."/>
            <person name="Yang Z."/>
            <person name="Spallek T."/>
            <person name="Conn C.E."/>
            <person name="Ichihashi Y."/>
            <person name="Cheong K."/>
            <person name="Cui S."/>
            <person name="Der J.P."/>
            <person name="Gundlach H."/>
            <person name="Jiao Y."/>
            <person name="Hori C."/>
            <person name="Ishida J.K."/>
            <person name="Kasahara H."/>
            <person name="Kiba T."/>
            <person name="Kim M.S."/>
            <person name="Koo N."/>
            <person name="Laohavisit A."/>
            <person name="Lee Y.H."/>
            <person name="Lumba S."/>
            <person name="McCourt P."/>
            <person name="Mortimer J.C."/>
            <person name="Mutuku J.M."/>
            <person name="Nomura T."/>
            <person name="Sasaki-Sekimoto Y."/>
            <person name="Seto Y."/>
            <person name="Wang Y."/>
            <person name="Wakatake T."/>
            <person name="Sakakibara H."/>
            <person name="Demura T."/>
            <person name="Yamaguchi S."/>
            <person name="Yoneyama K."/>
            <person name="Manabe R.I."/>
            <person name="Nelson D.C."/>
            <person name="Schulman A.H."/>
            <person name="Timko M.P."/>
            <person name="dePamphilis C.W."/>
            <person name="Choi D."/>
            <person name="Shirasu K."/>
        </authorList>
    </citation>
    <scope>NUCLEOTIDE SEQUENCE [LARGE SCALE GENOMIC DNA]</scope>
    <source>
        <strain evidence="2">cv. UVA1</strain>
    </source>
</reference>
<keyword evidence="2" id="KW-1185">Reference proteome</keyword>
<comment type="caution">
    <text evidence="1">The sequence shown here is derived from an EMBL/GenBank/DDBJ whole genome shotgun (WGS) entry which is preliminary data.</text>
</comment>
<dbReference type="AlphaFoldDB" id="A0A5A7PZV3"/>
<sequence length="120" mass="12972">MVGSLATCGCSRNCIDLHSLLPELLLGIGKLLSKAVDVRCVVLSFPFVIQEISLACRKRQSGVRVDQEQVHAPSLFILCSAYIGPPIIGILHDTASRMELRLVGHESGHRCCSITTLCGQ</sequence>
<gene>
    <name evidence="1" type="ORF">STAS_14938</name>
</gene>
<proteinExistence type="predicted"/>